<dbReference type="PANTHER" id="PTHR30625:SF11">
    <property type="entry name" value="MOTA_TOLQ_EXBB PROTON CHANNEL DOMAIN-CONTAINING PROTEIN"/>
    <property type="match status" value="1"/>
</dbReference>
<evidence type="ECO:0000256" key="1">
    <source>
        <dbReference type="ARBA" id="ARBA00004651"/>
    </source>
</evidence>
<keyword evidence="12" id="KW-1185">Reference proteome</keyword>
<dbReference type="PIRSF" id="PIRSF037714">
    <property type="entry name" value="TolR"/>
    <property type="match status" value="1"/>
</dbReference>
<feature type="chain" id="PRO_5045196790" evidence="9">
    <location>
        <begin position="22"/>
        <end position="437"/>
    </location>
</feature>
<feature type="signal peptide" evidence="9">
    <location>
        <begin position="1"/>
        <end position="21"/>
    </location>
</feature>
<comment type="similarity">
    <text evidence="6">Belongs to the exbB/tolQ family.</text>
</comment>
<evidence type="ECO:0000256" key="9">
    <source>
        <dbReference type="SAM" id="SignalP"/>
    </source>
</evidence>
<evidence type="ECO:0000256" key="8">
    <source>
        <dbReference type="SAM" id="Phobius"/>
    </source>
</evidence>
<sequence length="437" mass="48101">MNKYCQMLAIGLSLLGLSAQAASPSLLQQSQQQNQQREQGFIIRLEQQQQQLEAAKQRLQQAQQQQQRLQQQFQANEQALSEQQHQLQQQSGQLGPVFDLLKQQAEESQSKLRQSLLSSQYPQLAEGFNLATQRSLVSAQSMQTLAATLVQQLQISGTISFFDASFIDQQGAPQQQSLLRIGSFNIINQQGEYLEWRSEAQQLQVYPSQPAAQQQARDYYAGKTAQLLVDPSRGQLLRQLDYYPSLEERIQQGGKVGAVIIALACIGLAVALYRMIRLMLVERAVRRQLSQSQASADNPLGRVLLAAATPLASLEQLELQVDQAILLELPQLERGQSLVKLFAAVTPLLGLLGTVVGMIVTFQSISLFGNGDPSLLAAGISQALITTVLGLIAAIPLLFCSSLLNTRSRILLQLMQQKSLAMLAQQPKAAQSELKTS</sequence>
<keyword evidence="4 8" id="KW-1133">Transmembrane helix</keyword>
<evidence type="ECO:0000256" key="6">
    <source>
        <dbReference type="RuleBase" id="RU004057"/>
    </source>
</evidence>
<dbReference type="InterPro" id="IPR050790">
    <property type="entry name" value="ExbB/TolQ_transport"/>
</dbReference>
<feature type="transmembrane region" description="Helical" evidence="8">
    <location>
        <begin position="374"/>
        <end position="399"/>
    </location>
</feature>
<evidence type="ECO:0000256" key="5">
    <source>
        <dbReference type="ARBA" id="ARBA00023136"/>
    </source>
</evidence>
<evidence type="ECO:0000313" key="12">
    <source>
        <dbReference type="Proteomes" id="UP000651977"/>
    </source>
</evidence>
<dbReference type="InterPro" id="IPR002898">
    <property type="entry name" value="MotA_ExbB_proton_chnl"/>
</dbReference>
<keyword evidence="3 8" id="KW-0812">Transmembrane</keyword>
<evidence type="ECO:0000313" key="11">
    <source>
        <dbReference type="EMBL" id="GGB08076.1"/>
    </source>
</evidence>
<organism evidence="11 12">
    <name type="scientific">Agarivorans gilvus</name>
    <dbReference type="NCBI Taxonomy" id="680279"/>
    <lineage>
        <taxon>Bacteria</taxon>
        <taxon>Pseudomonadati</taxon>
        <taxon>Pseudomonadota</taxon>
        <taxon>Gammaproteobacteria</taxon>
        <taxon>Alteromonadales</taxon>
        <taxon>Alteromonadaceae</taxon>
        <taxon>Agarivorans</taxon>
    </lineage>
</organism>
<dbReference type="Proteomes" id="UP000651977">
    <property type="component" value="Unassembled WGS sequence"/>
</dbReference>
<keyword evidence="5 8" id="KW-0472">Membrane</keyword>
<dbReference type="SUPFAM" id="SSF57997">
    <property type="entry name" value="Tropomyosin"/>
    <property type="match status" value="1"/>
</dbReference>
<dbReference type="EMBL" id="BMDY01000012">
    <property type="protein sequence ID" value="GGB08076.1"/>
    <property type="molecule type" value="Genomic_DNA"/>
</dbReference>
<name>A0ABQ1I4H2_9ALTE</name>
<dbReference type="Pfam" id="PF01618">
    <property type="entry name" value="MotA_ExbB"/>
    <property type="match status" value="1"/>
</dbReference>
<evidence type="ECO:0000256" key="3">
    <source>
        <dbReference type="ARBA" id="ARBA00022692"/>
    </source>
</evidence>
<keyword evidence="7" id="KW-0175">Coiled coil</keyword>
<accession>A0ABQ1I4H2</accession>
<reference evidence="12" key="1">
    <citation type="journal article" date="2019" name="Int. J. Syst. Evol. Microbiol.">
        <title>The Global Catalogue of Microorganisms (GCM) 10K type strain sequencing project: providing services to taxonomists for standard genome sequencing and annotation.</title>
        <authorList>
            <consortium name="The Broad Institute Genomics Platform"/>
            <consortium name="The Broad Institute Genome Sequencing Center for Infectious Disease"/>
            <person name="Wu L."/>
            <person name="Ma J."/>
        </authorList>
    </citation>
    <scope>NUCLEOTIDE SEQUENCE [LARGE SCALE GENOMIC DNA]</scope>
    <source>
        <strain evidence="12">CGMCC 1.10131</strain>
    </source>
</reference>
<feature type="domain" description="MotA/TolQ/ExbB proton channel" evidence="10">
    <location>
        <begin position="297"/>
        <end position="416"/>
    </location>
</feature>
<evidence type="ECO:0000256" key="7">
    <source>
        <dbReference type="SAM" id="Coils"/>
    </source>
</evidence>
<comment type="subcellular location">
    <subcellularLocation>
        <location evidence="1">Cell membrane</location>
        <topology evidence="1">Multi-pass membrane protein</topology>
    </subcellularLocation>
    <subcellularLocation>
        <location evidence="6">Membrane</location>
        <topology evidence="6">Multi-pass membrane protein</topology>
    </subcellularLocation>
</comment>
<feature type="transmembrane region" description="Helical" evidence="8">
    <location>
        <begin position="256"/>
        <end position="276"/>
    </location>
</feature>
<keyword evidence="6" id="KW-0653">Protein transport</keyword>
<feature type="transmembrane region" description="Helical" evidence="8">
    <location>
        <begin position="341"/>
        <end position="362"/>
    </location>
</feature>
<proteinExistence type="inferred from homology"/>
<dbReference type="RefSeq" id="WP_055734162.1">
    <property type="nucleotide sequence ID" value="NZ_BMDY01000012.1"/>
</dbReference>
<evidence type="ECO:0000256" key="4">
    <source>
        <dbReference type="ARBA" id="ARBA00022989"/>
    </source>
</evidence>
<keyword evidence="6" id="KW-0813">Transport</keyword>
<protein>
    <submittedName>
        <fullName evidence="11">Biopolymer transporter TonB</fullName>
    </submittedName>
</protein>
<evidence type="ECO:0000259" key="10">
    <source>
        <dbReference type="Pfam" id="PF01618"/>
    </source>
</evidence>
<evidence type="ECO:0000256" key="2">
    <source>
        <dbReference type="ARBA" id="ARBA00022475"/>
    </source>
</evidence>
<dbReference type="InterPro" id="IPR017270">
    <property type="entry name" value="MotA/TolQ/ExbB-rel"/>
</dbReference>
<comment type="caution">
    <text evidence="11">The sequence shown here is derived from an EMBL/GenBank/DDBJ whole genome shotgun (WGS) entry which is preliminary data.</text>
</comment>
<keyword evidence="2" id="KW-1003">Cell membrane</keyword>
<gene>
    <name evidence="11" type="ORF">GCM10007414_21840</name>
</gene>
<keyword evidence="9" id="KW-0732">Signal</keyword>
<dbReference type="PANTHER" id="PTHR30625">
    <property type="entry name" value="PROTEIN TOLQ"/>
    <property type="match status" value="1"/>
</dbReference>
<feature type="coiled-coil region" evidence="7">
    <location>
        <begin position="38"/>
        <end position="86"/>
    </location>
</feature>